<evidence type="ECO:0000256" key="1">
    <source>
        <dbReference type="ARBA" id="ARBA00004613"/>
    </source>
</evidence>
<dbReference type="PANTHER" id="PTHR11610">
    <property type="entry name" value="LIPASE"/>
    <property type="match status" value="1"/>
</dbReference>
<dbReference type="SUPFAM" id="SSF53474">
    <property type="entry name" value="alpha/beta-Hydrolases"/>
    <property type="match status" value="1"/>
</dbReference>
<organism evidence="6 7">
    <name type="scientific">Caerostris extrusa</name>
    <name type="common">Bark spider</name>
    <name type="synonym">Caerostris bankana</name>
    <dbReference type="NCBI Taxonomy" id="172846"/>
    <lineage>
        <taxon>Eukaryota</taxon>
        <taxon>Metazoa</taxon>
        <taxon>Ecdysozoa</taxon>
        <taxon>Arthropoda</taxon>
        <taxon>Chelicerata</taxon>
        <taxon>Arachnida</taxon>
        <taxon>Araneae</taxon>
        <taxon>Araneomorphae</taxon>
        <taxon>Entelegynae</taxon>
        <taxon>Araneoidea</taxon>
        <taxon>Araneidae</taxon>
        <taxon>Caerostris</taxon>
    </lineage>
</organism>
<evidence type="ECO:0000256" key="2">
    <source>
        <dbReference type="ARBA" id="ARBA00010701"/>
    </source>
</evidence>
<dbReference type="InterPro" id="IPR029058">
    <property type="entry name" value="AB_hydrolase_fold"/>
</dbReference>
<dbReference type="AlphaFoldDB" id="A0AAV4R5K5"/>
<dbReference type="GO" id="GO:0016042">
    <property type="term" value="P:lipid catabolic process"/>
    <property type="evidence" value="ECO:0007669"/>
    <property type="project" value="TreeGrafter"/>
</dbReference>
<dbReference type="GO" id="GO:0016298">
    <property type="term" value="F:lipase activity"/>
    <property type="evidence" value="ECO:0007669"/>
    <property type="project" value="InterPro"/>
</dbReference>
<dbReference type="Pfam" id="PF00151">
    <property type="entry name" value="Lipase"/>
    <property type="match status" value="1"/>
</dbReference>
<reference evidence="6 7" key="1">
    <citation type="submission" date="2021-06" db="EMBL/GenBank/DDBJ databases">
        <title>Caerostris extrusa draft genome.</title>
        <authorList>
            <person name="Kono N."/>
            <person name="Arakawa K."/>
        </authorList>
    </citation>
    <scope>NUCLEOTIDE SEQUENCE [LARGE SCALE GENOMIC DNA]</scope>
</reference>
<accession>A0AAV4R5K5</accession>
<comment type="caution">
    <text evidence="6">The sequence shown here is derived from an EMBL/GenBank/DDBJ whole genome shotgun (WGS) entry which is preliminary data.</text>
</comment>
<dbReference type="Gene3D" id="3.40.50.1820">
    <property type="entry name" value="alpha/beta hydrolase"/>
    <property type="match status" value="1"/>
</dbReference>
<comment type="similarity">
    <text evidence="2 4">Belongs to the AB hydrolase superfamily. Lipase family.</text>
</comment>
<keyword evidence="7" id="KW-1185">Reference proteome</keyword>
<proteinExistence type="inferred from homology"/>
<sequence>MVGIVLAEFIELLRDVYSIPLSSMHVIGHSLGAHVAGYAGQRLNKLGRITGLDPAEPYFQYTLEEVRLIPAMLNSSM</sequence>
<dbReference type="Proteomes" id="UP001054945">
    <property type="component" value="Unassembled WGS sequence"/>
</dbReference>
<dbReference type="EMBL" id="BPLR01007249">
    <property type="protein sequence ID" value="GIY15581.1"/>
    <property type="molecule type" value="Genomic_DNA"/>
</dbReference>
<evidence type="ECO:0000256" key="4">
    <source>
        <dbReference type="RuleBase" id="RU004262"/>
    </source>
</evidence>
<feature type="domain" description="Lipase" evidence="5">
    <location>
        <begin position="2"/>
        <end position="70"/>
    </location>
</feature>
<gene>
    <name evidence="6" type="primary">X975_15530</name>
    <name evidence="6" type="ORF">CEXT_70561</name>
</gene>
<dbReference type="InterPro" id="IPR000734">
    <property type="entry name" value="TAG_lipase"/>
</dbReference>
<evidence type="ECO:0000259" key="5">
    <source>
        <dbReference type="Pfam" id="PF00151"/>
    </source>
</evidence>
<dbReference type="InterPro" id="IPR013818">
    <property type="entry name" value="Lipase"/>
</dbReference>
<name>A0AAV4R5K5_CAEEX</name>
<dbReference type="GO" id="GO:0005615">
    <property type="term" value="C:extracellular space"/>
    <property type="evidence" value="ECO:0007669"/>
    <property type="project" value="TreeGrafter"/>
</dbReference>
<evidence type="ECO:0000256" key="3">
    <source>
        <dbReference type="ARBA" id="ARBA00022525"/>
    </source>
</evidence>
<evidence type="ECO:0000313" key="7">
    <source>
        <dbReference type="Proteomes" id="UP001054945"/>
    </source>
</evidence>
<keyword evidence="3" id="KW-0964">Secreted</keyword>
<comment type="subcellular location">
    <subcellularLocation>
        <location evidence="1">Secreted</location>
    </subcellularLocation>
</comment>
<protein>
    <submittedName>
        <fullName evidence="6">Pancreatic triacylglycerol lipase</fullName>
    </submittedName>
</protein>
<evidence type="ECO:0000313" key="6">
    <source>
        <dbReference type="EMBL" id="GIY15581.1"/>
    </source>
</evidence>